<protein>
    <submittedName>
        <fullName evidence="1">Uncharacterized protein</fullName>
    </submittedName>
</protein>
<dbReference type="EMBL" id="VDCI01000004">
    <property type="protein sequence ID" value="TNJ36623.1"/>
    <property type="molecule type" value="Genomic_DNA"/>
</dbReference>
<reference evidence="1 2" key="1">
    <citation type="submission" date="2019-05" db="EMBL/GenBank/DDBJ databases">
        <title>Draft Whole-Genome sequence of the green sulfur bacterium Prosthecochloris vibrioformis DSM 260.</title>
        <authorList>
            <person name="Meyer T.E."/>
            <person name="Kyndt J.A."/>
        </authorList>
    </citation>
    <scope>NUCLEOTIDE SEQUENCE [LARGE SCALE GENOMIC DNA]</scope>
    <source>
        <strain evidence="1 2">DSM 260</strain>
    </source>
</reference>
<keyword evidence="2" id="KW-1185">Reference proteome</keyword>
<sequence>MSAASMYEAARLFEGALEDLERFAVDVQKRVGSAASACDLVSGESEMNEIRDEIDERSRDLAEATAILNGLAERCSNLQAVYADVSVLLSESIGGLDEFDEYDDDFDPSSISPLA</sequence>
<gene>
    <name evidence="1" type="ORF">FGF68_06020</name>
</gene>
<evidence type="ECO:0000313" key="1">
    <source>
        <dbReference type="EMBL" id="TNJ36623.1"/>
    </source>
</evidence>
<dbReference type="RefSeq" id="WP_139626561.1">
    <property type="nucleotide sequence ID" value="NZ_VDCI01000004.1"/>
</dbReference>
<evidence type="ECO:0000313" key="2">
    <source>
        <dbReference type="Proteomes" id="UP000309544"/>
    </source>
</evidence>
<name>A0A5C4RZA2_PROVB</name>
<comment type="caution">
    <text evidence="1">The sequence shown here is derived from an EMBL/GenBank/DDBJ whole genome shotgun (WGS) entry which is preliminary data.</text>
</comment>
<proteinExistence type="predicted"/>
<dbReference type="Proteomes" id="UP000309544">
    <property type="component" value="Unassembled WGS sequence"/>
</dbReference>
<dbReference type="AlphaFoldDB" id="A0A5C4RZA2"/>
<accession>A0A5C4RZA2</accession>
<organism evidence="1 2">
    <name type="scientific">Prosthecochloris vibrioformis</name>
    <name type="common">Chlorobium vibrioforme</name>
    <dbReference type="NCBI Taxonomy" id="1098"/>
    <lineage>
        <taxon>Bacteria</taxon>
        <taxon>Pseudomonadati</taxon>
        <taxon>Chlorobiota</taxon>
        <taxon>Chlorobiia</taxon>
        <taxon>Chlorobiales</taxon>
        <taxon>Chlorobiaceae</taxon>
        <taxon>Prosthecochloris</taxon>
    </lineage>
</organism>